<dbReference type="EMBL" id="BLXT01004673">
    <property type="protein sequence ID" value="GFO16472.1"/>
    <property type="molecule type" value="Genomic_DNA"/>
</dbReference>
<organism evidence="11 12">
    <name type="scientific">Plakobranchus ocellatus</name>
    <dbReference type="NCBI Taxonomy" id="259542"/>
    <lineage>
        <taxon>Eukaryota</taxon>
        <taxon>Metazoa</taxon>
        <taxon>Spiralia</taxon>
        <taxon>Lophotrochozoa</taxon>
        <taxon>Mollusca</taxon>
        <taxon>Gastropoda</taxon>
        <taxon>Heterobranchia</taxon>
        <taxon>Euthyneura</taxon>
        <taxon>Panpulmonata</taxon>
        <taxon>Sacoglossa</taxon>
        <taxon>Placobranchoidea</taxon>
        <taxon>Plakobranchidae</taxon>
        <taxon>Plakobranchus</taxon>
    </lineage>
</organism>
<evidence type="ECO:0000256" key="10">
    <source>
        <dbReference type="ARBA" id="ARBA00023288"/>
    </source>
</evidence>
<keyword evidence="7" id="KW-0472">Membrane</keyword>
<keyword evidence="12" id="KW-1185">Reference proteome</keyword>
<dbReference type="AlphaFoldDB" id="A0AAV4BBG9"/>
<evidence type="ECO:0000256" key="5">
    <source>
        <dbReference type="ARBA" id="ARBA00022729"/>
    </source>
</evidence>
<dbReference type="GO" id="GO:0005886">
    <property type="term" value="C:plasma membrane"/>
    <property type="evidence" value="ECO:0007669"/>
    <property type="project" value="UniProtKB-SubCell"/>
</dbReference>
<evidence type="ECO:0000256" key="8">
    <source>
        <dbReference type="ARBA" id="ARBA00023180"/>
    </source>
</evidence>
<keyword evidence="6" id="KW-0654">Proteoglycan</keyword>
<evidence type="ECO:0000256" key="6">
    <source>
        <dbReference type="ARBA" id="ARBA00022974"/>
    </source>
</evidence>
<sequence length="396" mass="43695">MQPIRHQWLWAILSYPHVKSQHFKGRPDRLEAAAAQIAPWFQSSLNCAQFMGYNVRCVLGPAVAMLSSLPLAPPPSLPDTTPAASRSNTVCLSAARHFSVMAVVGRQARPNMLSVGGFPSGRYCVVSFSFSLLILSVLTCTSTASLSASTCESVAQVFSAKVASASQSGADVPAVPIADASLLVCSDTLAFTGGASCCSRTMEETFVRVSPEFLRAQIKARTNDLETRITQSHQIFQAKEEASAYVLGTTLQKWVLSVLTKYRILRELMVEKRGEVVRVCFKNEQAPIFSQGVDYVGYEEWRFICEEDDCMRSSCVIICENKRLKYKHNVSHQKITPCSRLGEEIVKTIVCGSYEEENRIILSQVSINNTVRWPNCDLACSSNTPSGILCHKPIRY</sequence>
<gene>
    <name evidence="11" type="ORF">PoB_004297700</name>
</gene>
<proteinExistence type="inferred from homology"/>
<keyword evidence="3" id="KW-1003">Cell membrane</keyword>
<keyword evidence="8" id="KW-0325">Glycoprotein</keyword>
<accession>A0AAV4BBG9</accession>
<comment type="similarity">
    <text evidence="2">Belongs to the glypican family.</text>
</comment>
<protein>
    <submittedName>
        <fullName evidence="11">Uncharacterized protein</fullName>
    </submittedName>
</protein>
<evidence type="ECO:0000256" key="1">
    <source>
        <dbReference type="ARBA" id="ARBA00004609"/>
    </source>
</evidence>
<reference evidence="11 12" key="1">
    <citation type="journal article" date="2021" name="Elife">
        <title>Chloroplast acquisition without the gene transfer in kleptoplastic sea slugs, Plakobranchus ocellatus.</title>
        <authorList>
            <person name="Maeda T."/>
            <person name="Takahashi S."/>
            <person name="Yoshida T."/>
            <person name="Shimamura S."/>
            <person name="Takaki Y."/>
            <person name="Nagai Y."/>
            <person name="Toyoda A."/>
            <person name="Suzuki Y."/>
            <person name="Arimoto A."/>
            <person name="Ishii H."/>
            <person name="Satoh N."/>
            <person name="Nishiyama T."/>
            <person name="Hasebe M."/>
            <person name="Maruyama T."/>
            <person name="Minagawa J."/>
            <person name="Obokata J."/>
            <person name="Shigenobu S."/>
        </authorList>
    </citation>
    <scope>NUCLEOTIDE SEQUENCE [LARGE SCALE GENOMIC DNA]</scope>
</reference>
<keyword evidence="4" id="KW-0336">GPI-anchor</keyword>
<evidence type="ECO:0000313" key="11">
    <source>
        <dbReference type="EMBL" id="GFO16472.1"/>
    </source>
</evidence>
<keyword evidence="10" id="KW-0449">Lipoprotein</keyword>
<comment type="subcellular location">
    <subcellularLocation>
        <location evidence="1">Cell membrane</location>
        <topology evidence="1">Lipid-anchor</topology>
        <topology evidence="1">GPI-anchor</topology>
    </subcellularLocation>
</comment>
<evidence type="ECO:0000256" key="4">
    <source>
        <dbReference type="ARBA" id="ARBA00022622"/>
    </source>
</evidence>
<evidence type="ECO:0000256" key="2">
    <source>
        <dbReference type="ARBA" id="ARBA00010260"/>
    </source>
</evidence>
<dbReference type="Proteomes" id="UP000735302">
    <property type="component" value="Unassembled WGS sequence"/>
</dbReference>
<keyword evidence="9" id="KW-0357">Heparan sulfate</keyword>
<dbReference type="GO" id="GO:0009966">
    <property type="term" value="P:regulation of signal transduction"/>
    <property type="evidence" value="ECO:0007669"/>
    <property type="project" value="InterPro"/>
</dbReference>
<evidence type="ECO:0000256" key="7">
    <source>
        <dbReference type="ARBA" id="ARBA00023136"/>
    </source>
</evidence>
<dbReference type="InterPro" id="IPR001863">
    <property type="entry name" value="Glypican"/>
</dbReference>
<name>A0AAV4BBG9_9GAST</name>
<dbReference type="GO" id="GO:0098552">
    <property type="term" value="C:side of membrane"/>
    <property type="evidence" value="ECO:0007669"/>
    <property type="project" value="UniProtKB-KW"/>
</dbReference>
<keyword evidence="5" id="KW-0732">Signal</keyword>
<dbReference type="Pfam" id="PF01153">
    <property type="entry name" value="Glypican"/>
    <property type="match status" value="1"/>
</dbReference>
<evidence type="ECO:0000313" key="12">
    <source>
        <dbReference type="Proteomes" id="UP000735302"/>
    </source>
</evidence>
<evidence type="ECO:0000256" key="3">
    <source>
        <dbReference type="ARBA" id="ARBA00022475"/>
    </source>
</evidence>
<comment type="caution">
    <text evidence="11">The sequence shown here is derived from an EMBL/GenBank/DDBJ whole genome shotgun (WGS) entry which is preliminary data.</text>
</comment>
<evidence type="ECO:0000256" key="9">
    <source>
        <dbReference type="ARBA" id="ARBA00023207"/>
    </source>
</evidence>